<accession>A0A7V8JKH7</accession>
<dbReference type="InterPro" id="IPR052909">
    <property type="entry name" value="Transposase_6_like"/>
</dbReference>
<protein>
    <recommendedName>
        <fullName evidence="1">Insertion element IS402-like domain-containing protein</fullName>
    </recommendedName>
</protein>
<dbReference type="PANTHER" id="PTHR46637:SF1">
    <property type="entry name" value="BLL5188 PROTEIN"/>
    <property type="match status" value="1"/>
</dbReference>
<reference evidence="3" key="1">
    <citation type="journal article" date="2020" name="MBio">
        <title>Horizontal gene transfer to a defensive symbiont with a reduced genome amongst a multipartite beetle microbiome.</title>
        <authorList>
            <person name="Waterworth S.C."/>
            <person name="Florez L.V."/>
            <person name="Rees E.R."/>
            <person name="Hertweck C."/>
            <person name="Kaltenpoth M."/>
            <person name="Kwan J.C."/>
        </authorList>
    </citation>
    <scope>NUCLEOTIDE SEQUENCE [LARGE SCALE GENOMIC DNA]</scope>
</reference>
<sequence length="119" mass="13258">MFNAVLHVLRTRCAWQALPAELGSVSTTHRHFRRWEQQGLFEAIWAAGLAEHLELQGVHWQCQADGNEGAVRWRPVSGALRGRPRKAVRDVREAGVQATGGGTSHALVQALQRFISRRG</sequence>
<evidence type="ECO:0000313" key="2">
    <source>
        <dbReference type="EMBL" id="KAF1013413.1"/>
    </source>
</evidence>
<dbReference type="AlphaFoldDB" id="A0A7V8JKH7"/>
<feature type="domain" description="Insertion element IS402-like" evidence="1">
    <location>
        <begin position="1"/>
        <end position="45"/>
    </location>
</feature>
<dbReference type="PANTHER" id="PTHR46637">
    <property type="entry name" value="TIS1421-TRANSPOSASE PROTEIN A"/>
    <property type="match status" value="1"/>
</dbReference>
<evidence type="ECO:0000259" key="1">
    <source>
        <dbReference type="Pfam" id="PF13340"/>
    </source>
</evidence>
<evidence type="ECO:0000313" key="3">
    <source>
        <dbReference type="Proteomes" id="UP000487117"/>
    </source>
</evidence>
<comment type="caution">
    <text evidence="2">The sequence shown here is derived from an EMBL/GenBank/DDBJ whole genome shotgun (WGS) entry which is preliminary data.</text>
</comment>
<proteinExistence type="predicted"/>
<gene>
    <name evidence="2" type="ORF">GAK31_03562</name>
</gene>
<organism evidence="2 3">
    <name type="scientific">Stenotrophomonas maltophilia</name>
    <name type="common">Pseudomonas maltophilia</name>
    <name type="synonym">Xanthomonas maltophilia</name>
    <dbReference type="NCBI Taxonomy" id="40324"/>
    <lineage>
        <taxon>Bacteria</taxon>
        <taxon>Pseudomonadati</taxon>
        <taxon>Pseudomonadota</taxon>
        <taxon>Gammaproteobacteria</taxon>
        <taxon>Lysobacterales</taxon>
        <taxon>Lysobacteraceae</taxon>
        <taxon>Stenotrophomonas</taxon>
        <taxon>Stenotrophomonas maltophilia group</taxon>
    </lineage>
</organism>
<dbReference type="Proteomes" id="UP000487117">
    <property type="component" value="Unassembled WGS sequence"/>
</dbReference>
<name>A0A7V8JKH7_STEMA</name>
<dbReference type="InterPro" id="IPR025161">
    <property type="entry name" value="IS402-like_dom"/>
</dbReference>
<dbReference type="Pfam" id="PF13340">
    <property type="entry name" value="DUF4096"/>
    <property type="match status" value="1"/>
</dbReference>
<dbReference type="EMBL" id="WNDS01000005">
    <property type="protein sequence ID" value="KAF1013413.1"/>
    <property type="molecule type" value="Genomic_DNA"/>
</dbReference>